<dbReference type="Proteomes" id="UP001220010">
    <property type="component" value="Unassembled WGS sequence"/>
</dbReference>
<dbReference type="Pfam" id="PF01592">
    <property type="entry name" value="NifU_N"/>
    <property type="match status" value="1"/>
</dbReference>
<gene>
    <name evidence="2" type="ORF">P0O15_04385</name>
</gene>
<accession>A0ABT5X6V5</accession>
<dbReference type="CDD" id="cd06664">
    <property type="entry name" value="IscU_like"/>
    <property type="match status" value="1"/>
</dbReference>
<sequence>MLDHFKNPRSPGRIEDADVTAEVGSSACGDMVQLYMKVDPDTEVIEDKSLRS</sequence>
<dbReference type="SUPFAM" id="SSF82649">
    <property type="entry name" value="SufE/NifU"/>
    <property type="match status" value="1"/>
</dbReference>
<feature type="domain" description="NIF system FeS cluster assembly NifU N-terminal" evidence="1">
    <location>
        <begin position="2"/>
        <end position="49"/>
    </location>
</feature>
<keyword evidence="3" id="KW-1185">Reference proteome</keyword>
<comment type="caution">
    <text evidence="2">The sequence shown here is derived from an EMBL/GenBank/DDBJ whole genome shotgun (WGS) entry which is preliminary data.</text>
</comment>
<organism evidence="2 3">
    <name type="scientific">Candidatus Methanocrinis natronophilus</name>
    <dbReference type="NCBI Taxonomy" id="3033396"/>
    <lineage>
        <taxon>Archaea</taxon>
        <taxon>Methanobacteriati</taxon>
        <taxon>Methanobacteriota</taxon>
        <taxon>Stenosarchaea group</taxon>
        <taxon>Methanomicrobia</taxon>
        <taxon>Methanotrichales</taxon>
        <taxon>Methanotrichaceae</taxon>
        <taxon>Methanocrinis</taxon>
    </lineage>
</organism>
<dbReference type="Gene3D" id="3.90.1010.10">
    <property type="match status" value="1"/>
</dbReference>
<dbReference type="EMBL" id="JARFPK010000012">
    <property type="protein sequence ID" value="MDF0590411.1"/>
    <property type="molecule type" value="Genomic_DNA"/>
</dbReference>
<reference evidence="2 3" key="1">
    <citation type="submission" date="2023-03" db="EMBL/GenBank/DDBJ databases">
        <title>WGS of Methanotrichaceae archaeon Mx.</title>
        <authorList>
            <person name="Sorokin D.Y."/>
            <person name="Merkel A.Y."/>
        </authorList>
    </citation>
    <scope>NUCLEOTIDE SEQUENCE [LARGE SCALE GENOMIC DNA]</scope>
    <source>
        <strain evidence="2 3">Mx</strain>
    </source>
</reference>
<evidence type="ECO:0000313" key="3">
    <source>
        <dbReference type="Proteomes" id="UP001220010"/>
    </source>
</evidence>
<evidence type="ECO:0000259" key="1">
    <source>
        <dbReference type="Pfam" id="PF01592"/>
    </source>
</evidence>
<protein>
    <submittedName>
        <fullName evidence="2">Iron-sulfur cluster assembly scaffold protein</fullName>
    </submittedName>
</protein>
<dbReference type="InterPro" id="IPR002871">
    <property type="entry name" value="NIF_FeS_clus_asmbl_NifU_N"/>
</dbReference>
<dbReference type="PANTHER" id="PTHR10093">
    <property type="entry name" value="IRON-SULFUR CLUSTER ASSEMBLY ENZYME NIFU HOMOLOG"/>
    <property type="match status" value="1"/>
</dbReference>
<name>A0ABT5X6V5_9EURY</name>
<proteinExistence type="predicted"/>
<evidence type="ECO:0000313" key="2">
    <source>
        <dbReference type="EMBL" id="MDF0590411.1"/>
    </source>
</evidence>